<feature type="domain" description="FAD-binding PCMH-type" evidence="5">
    <location>
        <begin position="167"/>
        <end position="336"/>
    </location>
</feature>
<comment type="similarity">
    <text evidence="1">Belongs to the oxygen-dependent FAD-linked oxidoreductase family.</text>
</comment>
<evidence type="ECO:0000256" key="3">
    <source>
        <dbReference type="ARBA" id="ARBA00022827"/>
    </source>
</evidence>
<accession>A0A0J8RSR5</accession>
<dbReference type="SUPFAM" id="SSF56176">
    <property type="entry name" value="FAD-binding/transporter-associated domain-like"/>
    <property type="match status" value="1"/>
</dbReference>
<name>A0A0J8RSR5_COCIT</name>
<dbReference type="GO" id="GO:0071949">
    <property type="term" value="F:FAD binding"/>
    <property type="evidence" value="ECO:0007669"/>
    <property type="project" value="InterPro"/>
</dbReference>
<dbReference type="PANTHER" id="PTHR42973:SF7">
    <property type="entry name" value="FAD-BINDING PCMH-TYPE DOMAIN-CONTAINING PROTEIN"/>
    <property type="match status" value="1"/>
</dbReference>
<evidence type="ECO:0000256" key="4">
    <source>
        <dbReference type="ARBA" id="ARBA00023002"/>
    </source>
</evidence>
<gene>
    <name evidence="6" type="ORF">CIHG_04934</name>
</gene>
<dbReference type="eggNOG" id="ENOG502QQYW">
    <property type="taxonomic scope" value="Eukaryota"/>
</dbReference>
<keyword evidence="4" id="KW-0560">Oxidoreductase</keyword>
<dbReference type="Gene3D" id="3.30.465.10">
    <property type="match status" value="1"/>
</dbReference>
<dbReference type="STRING" id="396776.A0A0J8RSR5"/>
<proteinExistence type="inferred from homology"/>
<evidence type="ECO:0000256" key="2">
    <source>
        <dbReference type="ARBA" id="ARBA00022630"/>
    </source>
</evidence>
<dbReference type="GO" id="GO:0016491">
    <property type="term" value="F:oxidoreductase activity"/>
    <property type="evidence" value="ECO:0007669"/>
    <property type="project" value="UniProtKB-KW"/>
</dbReference>
<dbReference type="InterPro" id="IPR016169">
    <property type="entry name" value="FAD-bd_PCMH_sub2"/>
</dbReference>
<protein>
    <submittedName>
        <fullName evidence="6">FAD binding domain-containing protein</fullName>
    </submittedName>
</protein>
<keyword evidence="3" id="KW-0274">FAD</keyword>
<dbReference type="PANTHER" id="PTHR42973">
    <property type="entry name" value="BINDING OXIDOREDUCTASE, PUTATIVE (AFU_ORTHOLOGUE AFUA_1G17690)-RELATED"/>
    <property type="match status" value="1"/>
</dbReference>
<dbReference type="Proteomes" id="UP000054563">
    <property type="component" value="Unassembled WGS sequence"/>
</dbReference>
<dbReference type="PROSITE" id="PS51387">
    <property type="entry name" value="FAD_PCMH"/>
    <property type="match status" value="1"/>
</dbReference>
<evidence type="ECO:0000259" key="5">
    <source>
        <dbReference type="PROSITE" id="PS51387"/>
    </source>
</evidence>
<dbReference type="OrthoDB" id="415825at2759"/>
<evidence type="ECO:0000313" key="6">
    <source>
        <dbReference type="EMBL" id="KMU86994.1"/>
    </source>
</evidence>
<dbReference type="InterPro" id="IPR050416">
    <property type="entry name" value="FAD-linked_Oxidoreductase"/>
</dbReference>
<dbReference type="InterPro" id="IPR036318">
    <property type="entry name" value="FAD-bd_PCMH-like_sf"/>
</dbReference>
<reference evidence="7" key="1">
    <citation type="journal article" date="2010" name="Genome Res.">
        <title>Population genomic sequencing of Coccidioides fungi reveals recent hybridization and transposon control.</title>
        <authorList>
            <person name="Neafsey D.E."/>
            <person name="Barker B.M."/>
            <person name="Sharpton T.J."/>
            <person name="Stajich J.E."/>
            <person name="Park D.J."/>
            <person name="Whiston E."/>
            <person name="Hung C.-Y."/>
            <person name="McMahan C."/>
            <person name="White J."/>
            <person name="Sykes S."/>
            <person name="Heiman D."/>
            <person name="Young S."/>
            <person name="Zeng Q."/>
            <person name="Abouelleil A."/>
            <person name="Aftuck L."/>
            <person name="Bessette D."/>
            <person name="Brown A."/>
            <person name="FitzGerald M."/>
            <person name="Lui A."/>
            <person name="Macdonald J.P."/>
            <person name="Priest M."/>
            <person name="Orbach M.J."/>
            <person name="Galgiani J.N."/>
            <person name="Kirkland T.N."/>
            <person name="Cole G.T."/>
            <person name="Birren B.W."/>
            <person name="Henn M.R."/>
            <person name="Taylor J.W."/>
            <person name="Rounsley S.D."/>
        </authorList>
    </citation>
    <scope>NUCLEOTIDE SEQUENCE [LARGE SCALE GENOMIC DNA]</scope>
    <source>
        <strain evidence="7">H538.4</strain>
    </source>
</reference>
<sequence>MAAAAVMCNRHHLHPHLDNFTVMTYYLSSNITKEPFSQGGIVASSSLMPGASPMSAYSSQRKVIDTDIAVPELELDSLLHCSLSGLMIIRVFVESWCSGRLLSEAKPLIEVARLRALLEAQSIVHVRRDMTLDTFLSVIKTRLSERAEVLTGAFDSTFWEKRWSDDGFQVPGAIVRPGCEDDVIQIVKYAKITSTPFAVATGCHSPWSSIKKHGFIIDMSSYSTIDVDPTARTVKVRGGVLHKEFQAALARQGQCTVVGDAQNIGVIPYFIGGGISIFSGRFGFGSDNILSGRIVTADGSLLHVSDNLNSDLFWALRGAGQFFGIVTELTIRTYPLSLIGSEIGTHYFSRFFFPISKVREVGAVMENIIRNRSQPTAGHLMIMAQPPKFEQIIVVIIGWRASGSSAPVTDTAFGNAGRLLWLNLLTWYGDVSSRAMVANFVAEATRIGRKGSAEDKYISYTNSNREDPLEWRYKGVERVRRLRELKQRWDPEILADWLKKAVFRSR</sequence>
<keyword evidence="2" id="KW-0285">Flavoprotein</keyword>
<dbReference type="InterPro" id="IPR016166">
    <property type="entry name" value="FAD-bd_PCMH"/>
</dbReference>
<dbReference type="InterPro" id="IPR006094">
    <property type="entry name" value="Oxid_FAD_bind_N"/>
</dbReference>
<evidence type="ECO:0000313" key="7">
    <source>
        <dbReference type="Proteomes" id="UP000054563"/>
    </source>
</evidence>
<evidence type="ECO:0000256" key="1">
    <source>
        <dbReference type="ARBA" id="ARBA00005466"/>
    </source>
</evidence>
<organism evidence="6 7">
    <name type="scientific">Coccidioides immitis H538.4</name>
    <dbReference type="NCBI Taxonomy" id="396776"/>
    <lineage>
        <taxon>Eukaryota</taxon>
        <taxon>Fungi</taxon>
        <taxon>Dikarya</taxon>
        <taxon>Ascomycota</taxon>
        <taxon>Pezizomycotina</taxon>
        <taxon>Eurotiomycetes</taxon>
        <taxon>Eurotiomycetidae</taxon>
        <taxon>Onygenales</taxon>
        <taxon>Onygenaceae</taxon>
        <taxon>Coccidioides</taxon>
    </lineage>
</organism>
<dbReference type="Pfam" id="PF01565">
    <property type="entry name" value="FAD_binding_4"/>
    <property type="match status" value="1"/>
</dbReference>
<dbReference type="VEuPathDB" id="FungiDB:CIHG_04934"/>
<dbReference type="EMBL" id="DS016995">
    <property type="protein sequence ID" value="KMU86994.1"/>
    <property type="molecule type" value="Genomic_DNA"/>
</dbReference>
<dbReference type="AlphaFoldDB" id="A0A0J8RSR5"/>